<feature type="compositionally biased region" description="Basic and acidic residues" evidence="1">
    <location>
        <begin position="709"/>
        <end position="726"/>
    </location>
</feature>
<dbReference type="Proteomes" id="UP000815677">
    <property type="component" value="Unassembled WGS sequence"/>
</dbReference>
<feature type="region of interest" description="Disordered" evidence="1">
    <location>
        <begin position="698"/>
        <end position="821"/>
    </location>
</feature>
<dbReference type="EMBL" id="DF845184">
    <property type="protein sequence ID" value="GAT48996.1"/>
    <property type="molecule type" value="Genomic_DNA"/>
</dbReference>
<evidence type="ECO:0000313" key="3">
    <source>
        <dbReference type="Proteomes" id="UP000815677"/>
    </source>
</evidence>
<keyword evidence="3" id="KW-1185">Reference proteome</keyword>
<feature type="compositionally biased region" description="Acidic residues" evidence="1">
    <location>
        <begin position="790"/>
        <end position="799"/>
    </location>
</feature>
<feature type="compositionally biased region" description="Basic and acidic residues" evidence="1">
    <location>
        <begin position="412"/>
        <end position="422"/>
    </location>
</feature>
<reference evidence="2" key="1">
    <citation type="submission" date="2014-09" db="EMBL/GenBank/DDBJ databases">
        <title>Genome sequence of the luminous mushroom Mycena chlorophos for searching fungal bioluminescence genes.</title>
        <authorList>
            <person name="Tanaka Y."/>
            <person name="Kasuga D."/>
            <person name="Oba Y."/>
            <person name="Hase S."/>
            <person name="Sato K."/>
            <person name="Oba Y."/>
            <person name="Sakakibara Y."/>
        </authorList>
    </citation>
    <scope>NUCLEOTIDE SEQUENCE</scope>
</reference>
<proteinExistence type="predicted"/>
<feature type="compositionally biased region" description="Low complexity" evidence="1">
    <location>
        <begin position="673"/>
        <end position="682"/>
    </location>
</feature>
<protein>
    <submittedName>
        <fullName evidence="2">Uncharacterized protein</fullName>
    </submittedName>
</protein>
<gene>
    <name evidence="2" type="ORF">MCHLO_06359</name>
</gene>
<feature type="compositionally biased region" description="Polar residues" evidence="1">
    <location>
        <begin position="481"/>
        <end position="519"/>
    </location>
</feature>
<evidence type="ECO:0000256" key="1">
    <source>
        <dbReference type="SAM" id="MobiDB-lite"/>
    </source>
</evidence>
<sequence length="848" mass="93602">MSSQDSYNTYLTEASAIPATATSCPLTLLVEENGQRRDVTHDPAFQHTLALTQRCLIHLAHSPSALDGILDVLGPLARTEPAKNIRLANDLPAKVDQQELRMLQRKPLTVVFKKLDDGKDVTWSMVDRNEVDNTVYVSLELVQSLNLPLAQAPLNTSSAKRMRSFQEFLYVVTICHERMNALTKDAFLGVKIPKVNGFEVDPKAGGSNAGLVFEITLLDFVAEVVWLKTEVEKDDRFWRMQEVVARYICCKRRRLLDPAILSDMTASFVNTHTWTPSRYDLSVYTKTKEQVCYRAQSEEDEDEDESDDEIVATRQVSRLLPAPMEGPSKRPGKPPEVGQYAELARLLRESYEARTNKPFSSDERKHYYLRGIDDAPAEVRARWASYDIRTAEDLAGAVSKKLLRKWVNKLKKDEWKEPHAAGHEGAPYWVDKADSQTPSSPRKAPTKLETDSDSVPRAGPSRNPPAPQSSSMLGKRGREPATTTKSPRAQTQLFGSPIPTSAQPSQSRGSSAPPSTSATLVEDLTSDAGAPPAGANQDYFLSPDFPGVRFPRSPPDLAFAISEADRLQTATEVSEEFKYSHLGHLLLQMSVADNVLTGEPLLGVLRTIVGAAGLSGPDSLTADAYLVTFLAKELDHPGSEDLFRYLSVLFATAASYAKRVSRRRRQSAGTGGAAADSSASAGLEEDLKELEEDLRALTSVGSKENLMGKGKDKADSREGHRNEKQRSKLKSRRESAGTARSSTSGLEVEDELEMSEGKGKGKAREKEVRRKREDRNDTKSKKSRSLVDLPLEDDWEELPADVALSPDGGSSSKGAERNVRLRGFGSSRSLLRWGSKSKVKRRPHGIRT</sequence>
<feature type="region of interest" description="Disordered" evidence="1">
    <location>
        <begin position="661"/>
        <end position="683"/>
    </location>
</feature>
<feature type="region of interest" description="Disordered" evidence="1">
    <location>
        <begin position="412"/>
        <end position="519"/>
    </location>
</feature>
<evidence type="ECO:0000313" key="2">
    <source>
        <dbReference type="EMBL" id="GAT48996.1"/>
    </source>
</evidence>
<name>A0ABQ0LCX2_MYCCL</name>
<organism evidence="2 3">
    <name type="scientific">Mycena chlorophos</name>
    <name type="common">Agaric fungus</name>
    <name type="synonym">Agaricus chlorophos</name>
    <dbReference type="NCBI Taxonomy" id="658473"/>
    <lineage>
        <taxon>Eukaryota</taxon>
        <taxon>Fungi</taxon>
        <taxon>Dikarya</taxon>
        <taxon>Basidiomycota</taxon>
        <taxon>Agaricomycotina</taxon>
        <taxon>Agaricomycetes</taxon>
        <taxon>Agaricomycetidae</taxon>
        <taxon>Agaricales</taxon>
        <taxon>Marasmiineae</taxon>
        <taxon>Mycenaceae</taxon>
        <taxon>Mycena</taxon>
    </lineage>
</organism>
<feature type="compositionally biased region" description="Basic and acidic residues" evidence="1">
    <location>
        <begin position="755"/>
        <end position="780"/>
    </location>
</feature>
<accession>A0ABQ0LCX2</accession>